<proteinExistence type="predicted"/>
<evidence type="ECO:0000256" key="5">
    <source>
        <dbReference type="SAM" id="Phobius"/>
    </source>
</evidence>
<dbReference type="Pfam" id="PF12698">
    <property type="entry name" value="ABC2_membrane_3"/>
    <property type="match status" value="2"/>
</dbReference>
<keyword evidence="3 5" id="KW-1133">Transmembrane helix</keyword>
<accession>A0A364V3T1</accession>
<dbReference type="Gene3D" id="1.10.287.950">
    <property type="entry name" value="Methyl-accepting chemotaxis protein"/>
    <property type="match status" value="2"/>
</dbReference>
<keyword evidence="4 5" id="KW-0472">Membrane</keyword>
<name>A0A364V3T1_9CORY</name>
<dbReference type="InterPro" id="IPR023908">
    <property type="entry name" value="xxxLxxG_rpt"/>
</dbReference>
<evidence type="ECO:0000256" key="1">
    <source>
        <dbReference type="ARBA" id="ARBA00004141"/>
    </source>
</evidence>
<evidence type="ECO:0000256" key="4">
    <source>
        <dbReference type="ARBA" id="ARBA00023136"/>
    </source>
</evidence>
<evidence type="ECO:0000259" key="6">
    <source>
        <dbReference type="Pfam" id="PF12698"/>
    </source>
</evidence>
<comment type="subcellular location">
    <subcellularLocation>
        <location evidence="1">Membrane</location>
        <topology evidence="1">Multi-pass membrane protein</topology>
    </subcellularLocation>
</comment>
<evidence type="ECO:0000313" key="7">
    <source>
        <dbReference type="EMBL" id="RAV31300.1"/>
    </source>
</evidence>
<dbReference type="InterPro" id="IPR017501">
    <property type="entry name" value="Phage_infect_YhgE_C"/>
</dbReference>
<dbReference type="RefSeq" id="WP_113631394.1">
    <property type="nucleotide sequence ID" value="NZ_QHCV01000121.1"/>
</dbReference>
<evidence type="ECO:0000256" key="3">
    <source>
        <dbReference type="ARBA" id="ARBA00022989"/>
    </source>
</evidence>
<evidence type="ECO:0000256" key="2">
    <source>
        <dbReference type="ARBA" id="ARBA00022692"/>
    </source>
</evidence>
<dbReference type="EMBL" id="QHCV01000121">
    <property type="protein sequence ID" value="RAV31300.1"/>
    <property type="molecule type" value="Genomic_DNA"/>
</dbReference>
<feature type="transmembrane region" description="Helical" evidence="5">
    <location>
        <begin position="689"/>
        <end position="712"/>
    </location>
</feature>
<dbReference type="AlphaFoldDB" id="A0A364V3T1"/>
<comment type="caution">
    <text evidence="7">The sequence shown here is derived from an EMBL/GenBank/DDBJ whole genome shotgun (WGS) entry which is preliminary data.</text>
</comment>
<dbReference type="Gene3D" id="3.40.1710.10">
    <property type="entry name" value="abc type-2 transporter like domain"/>
    <property type="match status" value="1"/>
</dbReference>
<dbReference type="InterPro" id="IPR013525">
    <property type="entry name" value="ABC2_TM"/>
</dbReference>
<dbReference type="GO" id="GO:0140359">
    <property type="term" value="F:ABC-type transporter activity"/>
    <property type="evidence" value="ECO:0007669"/>
    <property type="project" value="InterPro"/>
</dbReference>
<dbReference type="NCBIfam" id="TIGR03061">
    <property type="entry name" value="pip_yhgE_Nterm"/>
    <property type="match status" value="1"/>
</dbReference>
<feature type="transmembrane region" description="Helical" evidence="5">
    <location>
        <begin position="604"/>
        <end position="628"/>
    </location>
</feature>
<feature type="transmembrane region" description="Helical" evidence="5">
    <location>
        <begin position="573"/>
        <end position="598"/>
    </location>
</feature>
<feature type="domain" description="ABC-2 type transporter transmembrane" evidence="6">
    <location>
        <begin position="507"/>
        <end position="708"/>
    </location>
</feature>
<dbReference type="NCBIfam" id="TIGR03057">
    <property type="entry name" value="xxxLxxG_by_4"/>
    <property type="match status" value="5"/>
</dbReference>
<dbReference type="SUPFAM" id="SSF58104">
    <property type="entry name" value="Methyl-accepting chemotaxis protein (MCP) signaling domain"/>
    <property type="match status" value="1"/>
</dbReference>
<dbReference type="Proteomes" id="UP000251577">
    <property type="component" value="Unassembled WGS sequence"/>
</dbReference>
<dbReference type="PANTHER" id="PTHR43077:SF5">
    <property type="entry name" value="PHAGE INFECTION PROTEIN"/>
    <property type="match status" value="1"/>
</dbReference>
<feature type="transmembrane region" description="Helical" evidence="5">
    <location>
        <begin position="21"/>
        <end position="43"/>
    </location>
</feature>
<gene>
    <name evidence="7" type="ORF">DLJ54_09090</name>
</gene>
<feature type="transmembrane region" description="Helical" evidence="5">
    <location>
        <begin position="635"/>
        <end position="654"/>
    </location>
</feature>
<keyword evidence="2 5" id="KW-0812">Transmembrane</keyword>
<dbReference type="PANTHER" id="PTHR43077">
    <property type="entry name" value="TRANSPORT PERMEASE YVFS-RELATED"/>
    <property type="match status" value="1"/>
</dbReference>
<dbReference type="NCBIfam" id="TIGR03062">
    <property type="entry name" value="pip_yhgE_Cterm"/>
    <property type="match status" value="1"/>
</dbReference>
<organism evidence="7 8">
    <name type="scientific">Corynebacterium heidelbergense</name>
    <dbReference type="NCBI Taxonomy" id="2055947"/>
    <lineage>
        <taxon>Bacteria</taxon>
        <taxon>Bacillati</taxon>
        <taxon>Actinomycetota</taxon>
        <taxon>Actinomycetes</taxon>
        <taxon>Mycobacteriales</taxon>
        <taxon>Corynebacteriaceae</taxon>
        <taxon>Corynebacterium</taxon>
    </lineage>
</organism>
<reference evidence="7 8" key="1">
    <citation type="journal article" date="2018" name="Syst. Appl. Microbiol.">
        <title>Corynebacterium heidelbergense sp. nov., isolated from the preen glands of Egyptian geese (Alopochen aegyptiacus).</title>
        <authorList>
            <person name="Braun M.S."/>
            <person name="Wang E."/>
            <person name="Zimmermann S."/>
            <person name="Wink M."/>
        </authorList>
    </citation>
    <scope>NUCLEOTIDE SEQUENCE [LARGE SCALE GENOMIC DNA]</scope>
    <source>
        <strain evidence="7 8">647</strain>
    </source>
</reference>
<dbReference type="InterPro" id="IPR051328">
    <property type="entry name" value="T7SS_ABC-Transporter"/>
</dbReference>
<dbReference type="InterPro" id="IPR017500">
    <property type="entry name" value="Phage_infect_YhgE_N"/>
</dbReference>
<feature type="transmembrane region" description="Helical" evidence="5">
    <location>
        <begin position="528"/>
        <end position="552"/>
    </location>
</feature>
<evidence type="ECO:0000313" key="8">
    <source>
        <dbReference type="Proteomes" id="UP000251577"/>
    </source>
</evidence>
<feature type="domain" description="ABC-2 type transporter transmembrane" evidence="6">
    <location>
        <begin position="26"/>
        <end position="167"/>
    </location>
</feature>
<dbReference type="GO" id="GO:0016020">
    <property type="term" value="C:membrane"/>
    <property type="evidence" value="ECO:0007669"/>
    <property type="project" value="UniProtKB-SubCell"/>
</dbReference>
<sequence>MIAGFHIPNHFRSFKRARISRMAVVALILMPLLYSALYLAAFWNPFDKVDALPVALVNSDEGAVQDGKEINAGDKVVEGLQDNKRIHWQMTNAEDARKGVADGKYYFSLELPKDFSAAVTSPSSEDPHKANLIATYNDTNGYLSTIIGQNVMREVLNTVSDKISAQAVDKVLIGVLDSGKGIEKAAAGATQLADGTSQLKDGSAKLNDGAHRLNDGLGQAKDGSAQLVDGTNQLIDGTGQLKNGIGRLQDGSGQLADGTQQLNDQVQNAAGQLTRLTGGISQLGGGADQLGAGATQINNGVQQLRNNVAGVTQAQSQQAANLRNLANGLRAIPGPQAQDAANQLENLANTADTTGLGAQAPLTQDLNRLADGTSQLAYQLSDPRAEFRGGLNQLQSGTNQLPGKLGELQNGVARLNDGAHQLHDGLNQAAGGVDRLDNGAHRLNDGTKRLDEGNAKLLDGSRQLTDGTTRAVDGSNRLNDGATQLRDGLVNGANRVPKWNDGQRVATAAAIGGPVDLKASNDSGTNTFGAGLAPLFFSMALFIAGILVYTLMAPLQARAINAGLSPLRAALDGFLPTGIIAILQSAVVVAVTVFAVGLHPDNLLGLFAFGALVALVFMLINQMFNVVLGAGPGRVAGLAFLMLQIVSSGGLYPVETQSPFFRFFHPINPMTYTVNGFRQVIYGVYDHRMWTAIVVLIGLGIATMAVTAIATARKRTWTMKRLHPVLNA</sequence>
<protein>
    <submittedName>
        <fullName evidence="7">YhgE/Pip domain-containing protein</fullName>
    </submittedName>
</protein>
<keyword evidence="8" id="KW-1185">Reference proteome</keyword>